<accession>A0A0F8ZPY2</accession>
<comment type="caution">
    <text evidence="2">The sequence shown here is derived from an EMBL/GenBank/DDBJ whole genome shotgun (WGS) entry which is preliminary data.</text>
</comment>
<feature type="non-terminal residue" evidence="2">
    <location>
        <position position="1"/>
    </location>
</feature>
<dbReference type="AlphaFoldDB" id="A0A0F8ZPY2"/>
<protein>
    <submittedName>
        <fullName evidence="2">Uncharacterized protein</fullName>
    </submittedName>
</protein>
<organism evidence="2">
    <name type="scientific">marine sediment metagenome</name>
    <dbReference type="NCBI Taxonomy" id="412755"/>
    <lineage>
        <taxon>unclassified sequences</taxon>
        <taxon>metagenomes</taxon>
        <taxon>ecological metagenomes</taxon>
    </lineage>
</organism>
<name>A0A0F8ZPY2_9ZZZZ</name>
<feature type="transmembrane region" description="Helical" evidence="1">
    <location>
        <begin position="207"/>
        <end position="231"/>
    </location>
</feature>
<keyword evidence="1" id="KW-0472">Membrane</keyword>
<keyword evidence="1" id="KW-1133">Transmembrane helix</keyword>
<gene>
    <name evidence="2" type="ORF">LCGC14_2943740</name>
</gene>
<keyword evidence="1" id="KW-0812">Transmembrane</keyword>
<evidence type="ECO:0000313" key="2">
    <source>
        <dbReference type="EMBL" id="KKK68469.1"/>
    </source>
</evidence>
<proteinExistence type="predicted"/>
<sequence length="377" mass="42412">QSISDTEFIVKGLLLTPEDGVYYTSDKKTFLSDPTHKDAKTSGSYLYYDSDLNGFYETVFVLAPDGLDGLEDKVYNVMAIGYNYDGSHDFIPYDTVPLRSYGYGSLATTGYSKDAILRMENGLAIFRSNAKDLLDSFYPPELTDGTSPKDYIFDISQMVTDTQAGKLYPELYNQVYNLQHAKAFNEYETNLWNDVREQVTQISISGYTAAIIGMVVANWLTPIVFGVLYFFQSYTSQVGKALLEEQRRIARTFYPMEASKRKLPNSLNSMRTKDVDREGIISVNNGHEGAYYTPVFGGEFGNMYDASVIASPPASWRFVGMYSDEQLLGADRSAQLANCHAQVDPTLVARYFNFNLDYFLITSELPALEETLNAEYS</sequence>
<evidence type="ECO:0000256" key="1">
    <source>
        <dbReference type="SAM" id="Phobius"/>
    </source>
</evidence>
<dbReference type="EMBL" id="LAZR01059118">
    <property type="protein sequence ID" value="KKK68469.1"/>
    <property type="molecule type" value="Genomic_DNA"/>
</dbReference>
<feature type="non-terminal residue" evidence="2">
    <location>
        <position position="377"/>
    </location>
</feature>
<reference evidence="2" key="1">
    <citation type="journal article" date="2015" name="Nature">
        <title>Complex archaea that bridge the gap between prokaryotes and eukaryotes.</title>
        <authorList>
            <person name="Spang A."/>
            <person name="Saw J.H."/>
            <person name="Jorgensen S.L."/>
            <person name="Zaremba-Niedzwiedzka K."/>
            <person name="Martijn J."/>
            <person name="Lind A.E."/>
            <person name="van Eijk R."/>
            <person name="Schleper C."/>
            <person name="Guy L."/>
            <person name="Ettema T.J."/>
        </authorList>
    </citation>
    <scope>NUCLEOTIDE SEQUENCE</scope>
</reference>